<sequence length="81" mass="8452">MSPVKATVNLLSSASSNAFAAGANAGKLAAAMSAHTTSLLERESVIDLILVSIEFPNPAIFLLRTSHLTTANLTVIPLLEF</sequence>
<feature type="signal peptide" evidence="1">
    <location>
        <begin position="1"/>
        <end position="20"/>
    </location>
</feature>
<gene>
    <name evidence="2" type="ORF">J2Z75_005181</name>
</gene>
<feature type="chain" id="PRO_5046583823" evidence="1">
    <location>
        <begin position="21"/>
        <end position="81"/>
    </location>
</feature>
<keyword evidence="3" id="KW-1185">Reference proteome</keyword>
<dbReference type="RefSeq" id="WP_234937565.1">
    <property type="nucleotide sequence ID" value="NZ_JAGGJV010000011.1"/>
</dbReference>
<accession>A0ABS4EUP9</accession>
<dbReference type="EMBL" id="JAGGJV010000011">
    <property type="protein sequence ID" value="MBP1861652.1"/>
    <property type="molecule type" value="Genomic_DNA"/>
</dbReference>
<reference evidence="2 3" key="1">
    <citation type="submission" date="2021-03" db="EMBL/GenBank/DDBJ databases">
        <title>Genomic Encyclopedia of Type Strains, Phase IV (KMG-IV): sequencing the most valuable type-strain genomes for metagenomic binning, comparative biology and taxonomic classification.</title>
        <authorList>
            <person name="Goeker M."/>
        </authorList>
    </citation>
    <scope>NUCLEOTIDE SEQUENCE [LARGE SCALE GENOMIC DNA]</scope>
    <source>
        <strain evidence="2 3">DSM 26427</strain>
    </source>
</reference>
<comment type="caution">
    <text evidence="2">The sequence shown here is derived from an EMBL/GenBank/DDBJ whole genome shotgun (WGS) entry which is preliminary data.</text>
</comment>
<organism evidence="2 3">
    <name type="scientific">Rhizobium herbae</name>
    <dbReference type="NCBI Taxonomy" id="508661"/>
    <lineage>
        <taxon>Bacteria</taxon>
        <taxon>Pseudomonadati</taxon>
        <taxon>Pseudomonadota</taxon>
        <taxon>Alphaproteobacteria</taxon>
        <taxon>Hyphomicrobiales</taxon>
        <taxon>Rhizobiaceae</taxon>
        <taxon>Rhizobium/Agrobacterium group</taxon>
        <taxon>Rhizobium</taxon>
    </lineage>
</organism>
<evidence type="ECO:0000313" key="2">
    <source>
        <dbReference type="EMBL" id="MBP1861652.1"/>
    </source>
</evidence>
<proteinExistence type="predicted"/>
<evidence type="ECO:0000256" key="1">
    <source>
        <dbReference type="SAM" id="SignalP"/>
    </source>
</evidence>
<name>A0ABS4EUP9_9HYPH</name>
<protein>
    <submittedName>
        <fullName evidence="2">Uncharacterized protein</fullName>
    </submittedName>
</protein>
<evidence type="ECO:0000313" key="3">
    <source>
        <dbReference type="Proteomes" id="UP000823786"/>
    </source>
</evidence>
<keyword evidence="1" id="KW-0732">Signal</keyword>
<dbReference type="Proteomes" id="UP000823786">
    <property type="component" value="Unassembled WGS sequence"/>
</dbReference>